<dbReference type="EMBL" id="BK032875">
    <property type="protein sequence ID" value="DAF65182.1"/>
    <property type="molecule type" value="Genomic_DNA"/>
</dbReference>
<sequence>MPFEREDIIKINGITLYARNDDWGQSGKQSGNKVLLTDETSSQQTDCQLDAVDFHIEAYYLGEDYQSVVSKLYKIYKQQKNMLLEHHDIGRVWVKFANGGYRIKKTNTKLWYREFVLNLVLAKTSDLKIQVVELEQLAETQLEKGVEQSLLDALDKFNADFISDNLNSLVKNDIVNNLYALGDKISSLSADNLLGSLTNPFTGTFESLLAAAGGIAGTIQSYMNLGKSKNERKYEYNNSGLSGEEARKYFQAYIDIASRVDSAVDIANTEPETQQNIQTAIDLIKQTAIVKACDCVTEKPFETKESIKNAIKDLEKVSDSIILAAEDNKEIQNDIHNVVNQAVVILQSQPVFNARQIQTNICLPAAVICRDENCDEETFLKVNEIRHPLFVPAGVALEITEETADE</sequence>
<reference evidence="1" key="1">
    <citation type="journal article" date="2021" name="Proc. Natl. Acad. Sci. U.S.A.">
        <title>A Catalog of Tens of Thousands of Viruses from Human Metagenomes Reveals Hidden Associations with Chronic Diseases.</title>
        <authorList>
            <person name="Tisza M.J."/>
            <person name="Buck C.B."/>
        </authorList>
    </citation>
    <scope>NUCLEOTIDE SEQUENCE</scope>
    <source>
        <strain evidence="1">Ct2AC8</strain>
    </source>
</reference>
<organism evidence="1">
    <name type="scientific">Myoviridae sp. ct2AC8</name>
    <dbReference type="NCBI Taxonomy" id="2827655"/>
    <lineage>
        <taxon>Viruses</taxon>
        <taxon>Duplodnaviria</taxon>
        <taxon>Heunggongvirae</taxon>
        <taxon>Uroviricota</taxon>
        <taxon>Caudoviricetes</taxon>
    </lineage>
</organism>
<evidence type="ECO:0000313" key="1">
    <source>
        <dbReference type="EMBL" id="DAF65182.1"/>
    </source>
</evidence>
<accession>A0A8S5TPW1</accession>
<name>A0A8S5TPW1_9CAUD</name>
<protein>
    <submittedName>
        <fullName evidence="1">DNA circularization protein</fullName>
    </submittedName>
</protein>
<proteinExistence type="predicted"/>